<comment type="caution">
    <text evidence="1">The sequence shown here is derived from an EMBL/GenBank/DDBJ whole genome shotgun (WGS) entry which is preliminary data.</text>
</comment>
<sequence>MGEIIESRRRHYIGGDADKDSIPAAGKSFGDSYHANDKGKQYYWNGSAWKTGLGYEFVERLTNAPDRQVGDFITDGTFKVDGFSLAGIIPLGTIAVRLKFDVTDDAAGSSFLVRRDAVNIYNSAAVVTQVANIPRNAIRDISIDSDRLLDYLGSNLAFTLIDITVLGWYI</sequence>
<dbReference type="EMBL" id="LAZR01032415">
    <property type="protein sequence ID" value="KKL50956.1"/>
    <property type="molecule type" value="Genomic_DNA"/>
</dbReference>
<evidence type="ECO:0000313" key="1">
    <source>
        <dbReference type="EMBL" id="KKL50956.1"/>
    </source>
</evidence>
<dbReference type="AlphaFoldDB" id="A0A0F9DB69"/>
<accession>A0A0F9DB69</accession>
<proteinExistence type="predicted"/>
<organism evidence="1">
    <name type="scientific">marine sediment metagenome</name>
    <dbReference type="NCBI Taxonomy" id="412755"/>
    <lineage>
        <taxon>unclassified sequences</taxon>
        <taxon>metagenomes</taxon>
        <taxon>ecological metagenomes</taxon>
    </lineage>
</organism>
<reference evidence="1" key="1">
    <citation type="journal article" date="2015" name="Nature">
        <title>Complex archaea that bridge the gap between prokaryotes and eukaryotes.</title>
        <authorList>
            <person name="Spang A."/>
            <person name="Saw J.H."/>
            <person name="Jorgensen S.L."/>
            <person name="Zaremba-Niedzwiedzka K."/>
            <person name="Martijn J."/>
            <person name="Lind A.E."/>
            <person name="van Eijk R."/>
            <person name="Schleper C."/>
            <person name="Guy L."/>
            <person name="Ettema T.J."/>
        </authorList>
    </citation>
    <scope>NUCLEOTIDE SEQUENCE</scope>
</reference>
<name>A0A0F9DB69_9ZZZZ</name>
<gene>
    <name evidence="1" type="ORF">LCGC14_2300290</name>
</gene>
<protein>
    <submittedName>
        <fullName evidence="1">Uncharacterized protein</fullName>
    </submittedName>
</protein>